<reference evidence="2" key="1">
    <citation type="journal article" date="2017" name="PLoS ONE">
        <title>The Agassiz's desert tortoise genome provides a resource for the conservation of a threatened species.</title>
        <authorList>
            <person name="Tollis M."/>
            <person name="DeNardo D.F."/>
            <person name="Cornelius J.A."/>
            <person name="Dolby G.A."/>
            <person name="Edwards T."/>
            <person name="Henen B.T."/>
            <person name="Karl A.E."/>
            <person name="Murphy R.W."/>
            <person name="Kusumi K."/>
        </authorList>
    </citation>
    <scope>NUCLEOTIDE SEQUENCE [LARGE SCALE GENOMIC DNA]</scope>
</reference>
<organism evidence="1 2">
    <name type="scientific">Gopherus agassizii</name>
    <name type="common">Agassiz's desert tortoise</name>
    <dbReference type="NCBI Taxonomy" id="38772"/>
    <lineage>
        <taxon>Eukaryota</taxon>
        <taxon>Metazoa</taxon>
        <taxon>Chordata</taxon>
        <taxon>Craniata</taxon>
        <taxon>Vertebrata</taxon>
        <taxon>Euteleostomi</taxon>
        <taxon>Archelosauria</taxon>
        <taxon>Testudinata</taxon>
        <taxon>Testudines</taxon>
        <taxon>Cryptodira</taxon>
        <taxon>Durocryptodira</taxon>
        <taxon>Testudinoidea</taxon>
        <taxon>Testudinidae</taxon>
        <taxon>Gopherus</taxon>
    </lineage>
</organism>
<evidence type="ECO:0008006" key="3">
    <source>
        <dbReference type="Google" id="ProtNLM"/>
    </source>
</evidence>
<dbReference type="AlphaFoldDB" id="A0A452GQP1"/>
<reference evidence="1" key="3">
    <citation type="submission" date="2025-09" db="UniProtKB">
        <authorList>
            <consortium name="Ensembl"/>
        </authorList>
    </citation>
    <scope>IDENTIFICATION</scope>
</reference>
<evidence type="ECO:0000313" key="2">
    <source>
        <dbReference type="Proteomes" id="UP000291020"/>
    </source>
</evidence>
<keyword evidence="2" id="KW-1185">Reference proteome</keyword>
<accession>A0A452GQP1</accession>
<dbReference type="Proteomes" id="UP000291020">
    <property type="component" value="Unassembled WGS sequence"/>
</dbReference>
<evidence type="ECO:0000313" key="1">
    <source>
        <dbReference type="Ensembl" id="ENSGAGP00000004248.1"/>
    </source>
</evidence>
<protein>
    <recommendedName>
        <fullName evidence="3">ATP synthase membrane subunit f</fullName>
    </recommendedName>
</protein>
<reference evidence="1" key="2">
    <citation type="submission" date="2025-08" db="UniProtKB">
        <authorList>
            <consortium name="Ensembl"/>
        </authorList>
    </citation>
    <scope>IDENTIFICATION</scope>
</reference>
<sequence>SVSAPVPFKDTRPLDVKLGQLDCSAGFHPLGAGWGLCQCEGGVGGIAMVIFGYVVSYVRNYEYLKHDGWRKQH</sequence>
<proteinExistence type="predicted"/>
<dbReference type="Ensembl" id="ENSGAGT00000004989.1">
    <property type="protein sequence ID" value="ENSGAGP00000004248.1"/>
    <property type="gene ID" value="ENSGAGG00000003528.1"/>
</dbReference>
<name>A0A452GQP1_9SAUR</name>